<keyword evidence="1" id="KW-0269">Exonuclease</keyword>
<dbReference type="PROSITE" id="PS01175">
    <property type="entry name" value="RIBONUCLEASE_II"/>
    <property type="match status" value="1"/>
</dbReference>
<dbReference type="RefSeq" id="WP_023949612.1">
    <property type="nucleotide sequence ID" value="NZ_UAWL01000006.1"/>
</dbReference>
<organism evidence="3 4">
    <name type="scientific">Helicobacter fennelliae</name>
    <dbReference type="NCBI Taxonomy" id="215"/>
    <lineage>
        <taxon>Bacteria</taxon>
        <taxon>Pseudomonadati</taxon>
        <taxon>Campylobacterota</taxon>
        <taxon>Epsilonproteobacteria</taxon>
        <taxon>Campylobacterales</taxon>
        <taxon>Helicobacteraceae</taxon>
        <taxon>Helicobacter</taxon>
    </lineage>
</organism>
<dbReference type="InterPro" id="IPR022966">
    <property type="entry name" value="RNase_II/R_CS"/>
</dbReference>
<dbReference type="InterPro" id="IPR050180">
    <property type="entry name" value="RNR_Ribonuclease"/>
</dbReference>
<dbReference type="Pfam" id="PF24190">
    <property type="entry name" value="OB_RNR_2nd"/>
    <property type="match status" value="1"/>
</dbReference>
<accession>A0A2X3BCW7</accession>
<dbReference type="InterPro" id="IPR057293">
    <property type="entry name" value="RNR_OB2"/>
</dbReference>
<proteinExistence type="predicted"/>
<evidence type="ECO:0000313" key="3">
    <source>
        <dbReference type="EMBL" id="SQB97614.1"/>
    </source>
</evidence>
<dbReference type="SMART" id="SM00955">
    <property type="entry name" value="RNB"/>
    <property type="match status" value="1"/>
</dbReference>
<dbReference type="Pfam" id="PF00773">
    <property type="entry name" value="RNB"/>
    <property type="match status" value="1"/>
</dbReference>
<dbReference type="EC" id="3.1.13.1" evidence="3"/>
<keyword evidence="1" id="KW-0540">Nuclease</keyword>
<dbReference type="GO" id="GO:0005829">
    <property type="term" value="C:cytosol"/>
    <property type="evidence" value="ECO:0007669"/>
    <property type="project" value="TreeGrafter"/>
</dbReference>
<dbReference type="InterPro" id="IPR012340">
    <property type="entry name" value="NA-bd_OB-fold"/>
</dbReference>
<dbReference type="GO" id="GO:0006402">
    <property type="term" value="P:mRNA catabolic process"/>
    <property type="evidence" value="ECO:0007669"/>
    <property type="project" value="TreeGrafter"/>
</dbReference>
<name>A0A2X3BCW7_9HELI</name>
<dbReference type="InterPro" id="IPR054561">
    <property type="entry name" value="RNR_OB1_N"/>
</dbReference>
<dbReference type="Pfam" id="PF22896">
    <property type="entry name" value="OB_RNR_1st"/>
    <property type="match status" value="1"/>
</dbReference>
<evidence type="ECO:0000313" key="4">
    <source>
        <dbReference type="Proteomes" id="UP000250166"/>
    </source>
</evidence>
<dbReference type="InterPro" id="IPR001900">
    <property type="entry name" value="RNase_II/R"/>
</dbReference>
<dbReference type="SUPFAM" id="SSF50249">
    <property type="entry name" value="Nucleic acid-binding proteins"/>
    <property type="match status" value="1"/>
</dbReference>
<dbReference type="PANTHER" id="PTHR23355">
    <property type="entry name" value="RIBONUCLEASE"/>
    <property type="match status" value="1"/>
</dbReference>
<dbReference type="EMBL" id="UAWL01000006">
    <property type="protein sequence ID" value="SQB97614.1"/>
    <property type="molecule type" value="Genomic_DNA"/>
</dbReference>
<evidence type="ECO:0000256" key="1">
    <source>
        <dbReference type="ARBA" id="ARBA00022839"/>
    </source>
</evidence>
<dbReference type="GO" id="GO:0003723">
    <property type="term" value="F:RNA binding"/>
    <property type="evidence" value="ECO:0007669"/>
    <property type="project" value="InterPro"/>
</dbReference>
<dbReference type="PANTHER" id="PTHR23355:SF9">
    <property type="entry name" value="DIS3-LIKE EXONUCLEASE 2"/>
    <property type="match status" value="1"/>
</dbReference>
<dbReference type="AlphaFoldDB" id="A0A2X3BCW7"/>
<reference evidence="3 4" key="1">
    <citation type="submission" date="2018-06" db="EMBL/GenBank/DDBJ databases">
        <authorList>
            <consortium name="Pathogen Informatics"/>
            <person name="Doyle S."/>
        </authorList>
    </citation>
    <scope>NUCLEOTIDE SEQUENCE [LARGE SCALE GENOMIC DNA]</scope>
    <source>
        <strain evidence="3 4">NCTC13102</strain>
    </source>
</reference>
<keyword evidence="3" id="KW-0378">Hydrolase</keyword>
<protein>
    <submittedName>
        <fullName evidence="3">Ribonuclease</fullName>
        <ecNumber evidence="3">3.1.13.1</ecNumber>
    </submittedName>
</protein>
<gene>
    <name evidence="3" type="primary">rnr</name>
    <name evidence="3" type="ORF">NCTC13102_00287</name>
</gene>
<dbReference type="GO" id="GO:0008859">
    <property type="term" value="F:exoribonuclease II activity"/>
    <property type="evidence" value="ECO:0007669"/>
    <property type="project" value="UniProtKB-EC"/>
</dbReference>
<feature type="domain" description="RNB" evidence="2">
    <location>
        <begin position="207"/>
        <end position="531"/>
    </location>
</feature>
<evidence type="ECO:0000259" key="2">
    <source>
        <dbReference type="SMART" id="SM00955"/>
    </source>
</evidence>
<sequence length="644" mass="73866">MKEFLISLCFGIREIPKKHLALFEQIKSCGAIDKSYSKGFRLAKQFIIAQAHITNHGVFLTNIAYPKQKDMRLKHRSKYLRDQDLALVLVATKYPKIIKILSSDKHNHPRLIYLEKKKGKIIGISLKNQDTITLPFSQKSLLELPKYCVLSYDKDRILDIFGSLLDPQVDEAISLYLGGRESHFSKDALNLAQSFGEEVDSSLYPHRRDLRGLDFVSIDPNDAKDFDDVIFWDQQNSTLYIGIADVSEYVTPNTALDLEAKNRCFSLYFPHICHPMLPSALSENLCSLKKNQTKLAMVWEITLHKRTKLPLRAKLFEALITPKQNLSYEEVDLFLQDSKNSKKNHPKVYPFAWLKNLALVTQRLKSHRLKFGFDFYSEEIKQHLDSSQMLSHITIQTPTLAHSLIEECMLLANISSAQMLRDNLNSEGIYRVHNEPTKDRIHALFVRLSELGFTIPKGKLHAQIQAIQALAKPTAKEIDKLIIKAQQEAHYAYHAEKHFGLGFDAYTHFTSPIRRYSDILAHRLLKLLLQTSNAKTQKQLHFVLESIQAIIPILNEKERQIAKIEMDFKDRKYARLAYANKGLIVEISIIDERYPILATITSEILFGARVYVESSTELEVNQTYKASIIDANIASGKIWTQIIS</sequence>
<dbReference type="Proteomes" id="UP000250166">
    <property type="component" value="Unassembled WGS sequence"/>
</dbReference>